<feature type="active site" evidence="3">
    <location>
        <position position="17"/>
    </location>
</feature>
<reference evidence="6 8" key="2">
    <citation type="submission" date="2018-04" db="EMBL/GenBank/DDBJ databases">
        <title>Genomic Encyclopedia of Type Strains, Phase IV (KMG-IV): sequencing the most valuable type-strain genomes for metagenomic binning, comparative biology and taxonomic classification.</title>
        <authorList>
            <person name="Goeker M."/>
        </authorList>
    </citation>
    <scope>NUCLEOTIDE SEQUENCE [LARGE SCALE GENOMIC DNA]</scope>
    <source>
        <strain evidence="6 8">DSM 28688</strain>
    </source>
</reference>
<dbReference type="InterPro" id="IPR017867">
    <property type="entry name" value="Tyr_phospatase_low_mol_wt"/>
</dbReference>
<dbReference type="EMBL" id="QEKQ01000007">
    <property type="protein sequence ID" value="PVY75319.1"/>
    <property type="molecule type" value="Genomic_DNA"/>
</dbReference>
<evidence type="ECO:0000259" key="4">
    <source>
        <dbReference type="SMART" id="SM00226"/>
    </source>
</evidence>
<proteinExistence type="inferred from homology"/>
<evidence type="ECO:0000313" key="6">
    <source>
        <dbReference type="EMBL" id="PVY75319.1"/>
    </source>
</evidence>
<dbReference type="SUPFAM" id="SSF52788">
    <property type="entry name" value="Phosphotyrosine protein phosphatases I"/>
    <property type="match status" value="1"/>
</dbReference>
<gene>
    <name evidence="6" type="ORF">C8D92_10736</name>
    <name evidence="5" type="ORF">CF392_12075</name>
</gene>
<organism evidence="5 7">
    <name type="scientific">Tamilnaduibacter salinus</name>
    <dbReference type="NCBI Taxonomy" id="1484056"/>
    <lineage>
        <taxon>Bacteria</taxon>
        <taxon>Pseudomonadati</taxon>
        <taxon>Pseudomonadota</taxon>
        <taxon>Gammaproteobacteria</taxon>
        <taxon>Pseudomonadales</taxon>
        <taxon>Marinobacteraceae</taxon>
        <taxon>Tamilnaduibacter</taxon>
    </lineage>
</organism>
<dbReference type="PANTHER" id="PTHR47439:SF1">
    <property type="entry name" value="ACID PHOSPHATASE"/>
    <property type="match status" value="1"/>
</dbReference>
<sequence>MTAPVRVLFVCLGNICRSPTAHGVFRQRVADAGLADRVDIESCGTGGFHVGEAPDARATQAALGRGYDLSDLRARQLRPDDLLAFDYVLTMDHQNQSVVARMADGQPNATEPRLFLSYARGRREEEVPDPYYGGRDGFGYVLDLVEDACDGLLDDIREHRL</sequence>
<feature type="active site" description="Proton donor" evidence="3">
    <location>
        <position position="129"/>
    </location>
</feature>
<dbReference type="GO" id="GO:0004725">
    <property type="term" value="F:protein tyrosine phosphatase activity"/>
    <property type="evidence" value="ECO:0007669"/>
    <property type="project" value="InterPro"/>
</dbReference>
<name>A0A2A2I0H8_9GAMM</name>
<accession>A0A2A2I0H8</accession>
<dbReference type="InterPro" id="IPR023485">
    <property type="entry name" value="Ptyr_pPase"/>
</dbReference>
<dbReference type="OrthoDB" id="9784339at2"/>
<feature type="domain" description="Phosphotyrosine protein phosphatase I" evidence="4">
    <location>
        <begin position="5"/>
        <end position="155"/>
    </location>
</feature>
<dbReference type="Pfam" id="PF01451">
    <property type="entry name" value="LMWPc"/>
    <property type="match status" value="1"/>
</dbReference>
<dbReference type="PRINTS" id="PR00719">
    <property type="entry name" value="LMWPTPASE"/>
</dbReference>
<evidence type="ECO:0000313" key="8">
    <source>
        <dbReference type="Proteomes" id="UP000245887"/>
    </source>
</evidence>
<evidence type="ECO:0000313" key="7">
    <source>
        <dbReference type="Proteomes" id="UP000218332"/>
    </source>
</evidence>
<dbReference type="Gene3D" id="3.40.50.2300">
    <property type="match status" value="1"/>
</dbReference>
<comment type="similarity">
    <text evidence="1">Belongs to the low molecular weight phosphotyrosine protein phosphatase family.</text>
</comment>
<dbReference type="PANTHER" id="PTHR47439">
    <property type="entry name" value="LOW MOLECULAR WEIGHT PHOSPHOTYROSINE PROTEIN PHOSPHATASE-RELATED"/>
    <property type="match status" value="1"/>
</dbReference>
<dbReference type="Proteomes" id="UP000245887">
    <property type="component" value="Unassembled WGS sequence"/>
</dbReference>
<evidence type="ECO:0000256" key="1">
    <source>
        <dbReference type="ARBA" id="ARBA00011063"/>
    </source>
</evidence>
<dbReference type="InterPro" id="IPR036196">
    <property type="entry name" value="Ptyr_pPase_sf"/>
</dbReference>
<dbReference type="RefSeq" id="WP_095611703.1">
    <property type="nucleotide sequence ID" value="NZ_NMPM01000072.1"/>
</dbReference>
<dbReference type="InterPro" id="IPR052995">
    <property type="entry name" value="LMW-PTP"/>
</dbReference>
<evidence type="ECO:0000256" key="3">
    <source>
        <dbReference type="PIRSR" id="PIRSR617867-1"/>
    </source>
</evidence>
<evidence type="ECO:0000256" key="2">
    <source>
        <dbReference type="ARBA" id="ARBA00022801"/>
    </source>
</evidence>
<comment type="caution">
    <text evidence="5">The sequence shown here is derived from an EMBL/GenBank/DDBJ whole genome shotgun (WGS) entry which is preliminary data.</text>
</comment>
<feature type="active site" description="Nucleophile" evidence="3">
    <location>
        <position position="11"/>
    </location>
</feature>
<dbReference type="CDD" id="cd16343">
    <property type="entry name" value="LMWPTP"/>
    <property type="match status" value="1"/>
</dbReference>
<keyword evidence="7" id="KW-1185">Reference proteome</keyword>
<dbReference type="EMBL" id="NMPM01000072">
    <property type="protein sequence ID" value="PAV25219.1"/>
    <property type="molecule type" value="Genomic_DNA"/>
</dbReference>
<reference evidence="5 7" key="1">
    <citation type="submission" date="2017-07" db="EMBL/GenBank/DDBJ databases">
        <title>Tamlnaduibacter salinus (Mi-7) genome sequencing.</title>
        <authorList>
            <person name="Verma A."/>
            <person name="Krishnamurthi S."/>
        </authorList>
    </citation>
    <scope>NUCLEOTIDE SEQUENCE [LARGE SCALE GENOMIC DNA]</scope>
    <source>
        <strain evidence="5 7">Mi-7</strain>
    </source>
</reference>
<keyword evidence="2" id="KW-0378">Hydrolase</keyword>
<dbReference type="AlphaFoldDB" id="A0A2A2I0H8"/>
<dbReference type="Proteomes" id="UP000218332">
    <property type="component" value="Unassembled WGS sequence"/>
</dbReference>
<evidence type="ECO:0000313" key="5">
    <source>
        <dbReference type="EMBL" id="PAV25219.1"/>
    </source>
</evidence>
<dbReference type="SMART" id="SM00226">
    <property type="entry name" value="LMWPc"/>
    <property type="match status" value="1"/>
</dbReference>
<protein>
    <submittedName>
        <fullName evidence="5">Phosphotyrosine protein phosphatase</fullName>
    </submittedName>
    <submittedName>
        <fullName evidence="6">Protein-tyrosine phosphatase</fullName>
    </submittedName>
</protein>